<gene>
    <name evidence="13" type="ORF">COCON_G00066190</name>
</gene>
<evidence type="ECO:0000256" key="6">
    <source>
        <dbReference type="ARBA" id="ARBA00023065"/>
    </source>
</evidence>
<accession>A0A9Q1DSD5</accession>
<dbReference type="PANTHER" id="PTHR10037">
    <property type="entry name" value="VOLTAGE-GATED CATION CHANNEL CALCIUM AND SODIUM"/>
    <property type="match status" value="1"/>
</dbReference>
<evidence type="ECO:0000256" key="11">
    <source>
        <dbReference type="SAM" id="SignalP"/>
    </source>
</evidence>
<evidence type="ECO:0000256" key="1">
    <source>
        <dbReference type="ARBA" id="ARBA00022448"/>
    </source>
</evidence>
<dbReference type="Pfam" id="PF06512">
    <property type="entry name" value="Na_trans_assoc"/>
    <property type="match status" value="1"/>
</dbReference>
<evidence type="ECO:0000313" key="13">
    <source>
        <dbReference type="EMBL" id="KAJ8279553.1"/>
    </source>
</evidence>
<evidence type="ECO:0000256" key="3">
    <source>
        <dbReference type="ARBA" id="ARBA00022843"/>
    </source>
</evidence>
<dbReference type="InterPro" id="IPR043203">
    <property type="entry name" value="VGCC_Ca_Na"/>
</dbReference>
<evidence type="ECO:0000313" key="14">
    <source>
        <dbReference type="Proteomes" id="UP001152803"/>
    </source>
</evidence>
<dbReference type="AlphaFoldDB" id="A0A9Q1DSD5"/>
<evidence type="ECO:0000259" key="12">
    <source>
        <dbReference type="Pfam" id="PF06512"/>
    </source>
</evidence>
<name>A0A9Q1DSD5_CONCO</name>
<evidence type="ECO:0000256" key="10">
    <source>
        <dbReference type="SAM" id="MobiDB-lite"/>
    </source>
</evidence>
<feature type="compositionally biased region" description="Acidic residues" evidence="10">
    <location>
        <begin position="127"/>
        <end position="143"/>
    </location>
</feature>
<evidence type="ECO:0000256" key="4">
    <source>
        <dbReference type="ARBA" id="ARBA00022882"/>
    </source>
</evidence>
<keyword evidence="1" id="KW-0813">Transport</keyword>
<evidence type="ECO:0000256" key="7">
    <source>
        <dbReference type="ARBA" id="ARBA00023180"/>
    </source>
</evidence>
<feature type="signal peptide" evidence="11">
    <location>
        <begin position="1"/>
        <end position="19"/>
    </location>
</feature>
<dbReference type="InterPro" id="IPR010526">
    <property type="entry name" value="Na_trans_assoc_dom"/>
</dbReference>
<dbReference type="OrthoDB" id="2984333at2759"/>
<evidence type="ECO:0000256" key="9">
    <source>
        <dbReference type="ARBA" id="ARBA00023303"/>
    </source>
</evidence>
<feature type="chain" id="PRO_5040184183" description="Sodium ion transport-associated domain-containing protein" evidence="11">
    <location>
        <begin position="20"/>
        <end position="243"/>
    </location>
</feature>
<keyword evidence="9" id="KW-0407">Ion channel</keyword>
<evidence type="ECO:0000256" key="8">
    <source>
        <dbReference type="ARBA" id="ARBA00023201"/>
    </source>
</evidence>
<keyword evidence="11" id="KW-0732">Signal</keyword>
<dbReference type="Proteomes" id="UP001152803">
    <property type="component" value="Unassembled WGS sequence"/>
</dbReference>
<dbReference type="PANTHER" id="PTHR10037:SF208">
    <property type="entry name" value="SODIUM CHANNEL PROTEIN TYPE 10 SUBUNIT ALPHA"/>
    <property type="match status" value="1"/>
</dbReference>
<keyword evidence="3" id="KW-0832">Ubl conjugation</keyword>
<keyword evidence="6" id="KW-0406">Ion transport</keyword>
<dbReference type="GO" id="GO:0019228">
    <property type="term" value="P:neuronal action potential"/>
    <property type="evidence" value="ECO:0007669"/>
    <property type="project" value="TreeGrafter"/>
</dbReference>
<reference evidence="13" key="1">
    <citation type="journal article" date="2023" name="Science">
        <title>Genome structures resolve the early diversification of teleost fishes.</title>
        <authorList>
            <person name="Parey E."/>
            <person name="Louis A."/>
            <person name="Montfort J."/>
            <person name="Bouchez O."/>
            <person name="Roques C."/>
            <person name="Iampietro C."/>
            <person name="Lluch J."/>
            <person name="Castinel A."/>
            <person name="Donnadieu C."/>
            <person name="Desvignes T."/>
            <person name="Floi Bucao C."/>
            <person name="Jouanno E."/>
            <person name="Wen M."/>
            <person name="Mejri S."/>
            <person name="Dirks R."/>
            <person name="Jansen H."/>
            <person name="Henkel C."/>
            <person name="Chen W.J."/>
            <person name="Zahm M."/>
            <person name="Cabau C."/>
            <person name="Klopp C."/>
            <person name="Thompson A.W."/>
            <person name="Robinson-Rechavi M."/>
            <person name="Braasch I."/>
            <person name="Lecointre G."/>
            <person name="Bobe J."/>
            <person name="Postlethwait J.H."/>
            <person name="Berthelot C."/>
            <person name="Roest Crollius H."/>
            <person name="Guiguen Y."/>
        </authorList>
    </citation>
    <scope>NUCLEOTIDE SEQUENCE</scope>
    <source>
        <strain evidence="13">Concon-B</strain>
    </source>
</reference>
<keyword evidence="2" id="KW-0597">Phosphoprotein</keyword>
<dbReference type="GO" id="GO:0005248">
    <property type="term" value="F:voltage-gated sodium channel activity"/>
    <property type="evidence" value="ECO:0007669"/>
    <property type="project" value="InterPro"/>
</dbReference>
<feature type="domain" description="Sodium ion transport-associated" evidence="12">
    <location>
        <begin position="28"/>
        <end position="216"/>
    </location>
</feature>
<evidence type="ECO:0000256" key="2">
    <source>
        <dbReference type="ARBA" id="ARBA00022553"/>
    </source>
</evidence>
<dbReference type="GO" id="GO:0001518">
    <property type="term" value="C:voltage-gated sodium channel complex"/>
    <property type="evidence" value="ECO:0007669"/>
    <property type="project" value="InterPro"/>
</dbReference>
<organism evidence="13 14">
    <name type="scientific">Conger conger</name>
    <name type="common">Conger eel</name>
    <name type="synonym">Muraena conger</name>
    <dbReference type="NCBI Taxonomy" id="82655"/>
    <lineage>
        <taxon>Eukaryota</taxon>
        <taxon>Metazoa</taxon>
        <taxon>Chordata</taxon>
        <taxon>Craniata</taxon>
        <taxon>Vertebrata</taxon>
        <taxon>Euteleostomi</taxon>
        <taxon>Actinopterygii</taxon>
        <taxon>Neopterygii</taxon>
        <taxon>Teleostei</taxon>
        <taxon>Anguilliformes</taxon>
        <taxon>Congridae</taxon>
        <taxon>Conger</taxon>
    </lineage>
</organism>
<keyword evidence="5" id="KW-0915">Sodium</keyword>
<comment type="caution">
    <text evidence="13">The sequence shown here is derived from an EMBL/GenBank/DDBJ whole genome shotgun (WGS) entry which is preliminary data.</text>
</comment>
<evidence type="ECO:0000256" key="5">
    <source>
        <dbReference type="ARBA" id="ARBA00023053"/>
    </source>
</evidence>
<keyword evidence="14" id="KW-1185">Reference proteome</keyword>
<dbReference type="GO" id="GO:0086010">
    <property type="term" value="P:membrane depolarization during action potential"/>
    <property type="evidence" value="ECO:0007669"/>
    <property type="project" value="TreeGrafter"/>
</dbReference>
<protein>
    <recommendedName>
        <fullName evidence="12">Sodium ion transport-associated domain-containing protein</fullName>
    </recommendedName>
</protein>
<keyword evidence="4" id="KW-0851">Voltage-gated channel</keyword>
<dbReference type="EMBL" id="JAFJMO010000004">
    <property type="protein sequence ID" value="KAJ8279553.1"/>
    <property type="molecule type" value="Genomic_DNA"/>
</dbReference>
<sequence>MAQAVLNLFLALLLSSFSADNLSAPDDDGEMNNLQIAFARIQRGIIWLRRAICDFFNGNFKRRRQKAKEAKAMLKLKRMSNHVEGNGTVGVIGRHGEKLIVTDGDSYMTNPNLTISVPIAPGESDIEFPEEEEEQSECSEEEETKPKDVISLSEGSTVDLRKPGEEEDEYSEMAEEAMDPENCFPDSCVRYCKCCDINTTRGLGQIWWRFRKTCYQIVEHSWFETFIIFMILLSSGALVSLRL</sequence>
<feature type="region of interest" description="Disordered" evidence="10">
    <location>
        <begin position="127"/>
        <end position="168"/>
    </location>
</feature>
<proteinExistence type="predicted"/>
<keyword evidence="8" id="KW-0739">Sodium transport</keyword>
<keyword evidence="7" id="KW-0325">Glycoprotein</keyword>